<dbReference type="Pfam" id="PF04145">
    <property type="entry name" value="Ctr"/>
    <property type="match status" value="1"/>
</dbReference>
<evidence type="ECO:0000256" key="2">
    <source>
        <dbReference type="ARBA" id="ARBA00022692"/>
    </source>
</evidence>
<evidence type="ECO:0000256" key="6">
    <source>
        <dbReference type="SAM" id="MobiDB-lite"/>
    </source>
</evidence>
<feature type="region of interest" description="Disordered" evidence="6">
    <location>
        <begin position="70"/>
        <end position="106"/>
    </location>
</feature>
<accession>A0A9P6ASU4</accession>
<feature type="transmembrane region" description="Helical" evidence="5">
    <location>
        <begin position="20"/>
        <end position="46"/>
    </location>
</feature>
<keyword evidence="5" id="KW-0813">Transport</keyword>
<keyword evidence="3 5" id="KW-1133">Transmembrane helix</keyword>
<dbReference type="OrthoDB" id="73901at2759"/>
<dbReference type="AlphaFoldDB" id="A0A9P6ASU4"/>
<organism evidence="7 8">
    <name type="scientific">Hydnum rufescens UP504</name>
    <dbReference type="NCBI Taxonomy" id="1448309"/>
    <lineage>
        <taxon>Eukaryota</taxon>
        <taxon>Fungi</taxon>
        <taxon>Dikarya</taxon>
        <taxon>Basidiomycota</taxon>
        <taxon>Agaricomycotina</taxon>
        <taxon>Agaricomycetes</taxon>
        <taxon>Cantharellales</taxon>
        <taxon>Hydnaceae</taxon>
        <taxon>Hydnum</taxon>
    </lineage>
</organism>
<evidence type="ECO:0000313" key="7">
    <source>
        <dbReference type="EMBL" id="KAF9511079.1"/>
    </source>
</evidence>
<keyword evidence="4 5" id="KW-0472">Membrane</keyword>
<dbReference type="PANTHER" id="PTHR12483:SF27">
    <property type="entry name" value="COPPER TRANSPORT PROTEIN CTR1"/>
    <property type="match status" value="1"/>
</dbReference>
<dbReference type="GO" id="GO:0005886">
    <property type="term" value="C:plasma membrane"/>
    <property type="evidence" value="ECO:0007669"/>
    <property type="project" value="TreeGrafter"/>
</dbReference>
<feature type="compositionally biased region" description="Basic and acidic residues" evidence="6">
    <location>
        <begin position="70"/>
        <end position="86"/>
    </location>
</feature>
<evidence type="ECO:0000256" key="1">
    <source>
        <dbReference type="ARBA" id="ARBA00004141"/>
    </source>
</evidence>
<keyword evidence="5" id="KW-0406">Ion transport</keyword>
<keyword evidence="5" id="KW-0187">Copper transport</keyword>
<keyword evidence="2 5" id="KW-0812">Transmembrane</keyword>
<evidence type="ECO:0000313" key="8">
    <source>
        <dbReference type="Proteomes" id="UP000886523"/>
    </source>
</evidence>
<comment type="similarity">
    <text evidence="5">Belongs to the copper transporter (Ctr) (TC 1.A.56) family. SLC31A subfamily.</text>
</comment>
<evidence type="ECO:0000256" key="3">
    <source>
        <dbReference type="ARBA" id="ARBA00022989"/>
    </source>
</evidence>
<proteinExistence type="inferred from homology"/>
<dbReference type="Proteomes" id="UP000886523">
    <property type="component" value="Unassembled WGS sequence"/>
</dbReference>
<evidence type="ECO:0000256" key="5">
    <source>
        <dbReference type="RuleBase" id="RU367022"/>
    </source>
</evidence>
<gene>
    <name evidence="7" type="ORF">BS47DRAFT_1299408</name>
</gene>
<sequence length="169" mass="18114">MNGMTITMLPYLHFTAGDAVWFAAWTPTSHGAISGTCIALVLLAIFDRLLIGVGGILAVYWAPSGHEECHQSDSREDALPSSDRKSRSQSPEAPGQSGGSSPVRRPNPFILKNDVPRGIVFFVQSTISTALMLAVMTWNAAYIISIILGLGVGEVLFGRFSTTSVSLHH</sequence>
<dbReference type="GO" id="GO:0005375">
    <property type="term" value="F:copper ion transmembrane transporter activity"/>
    <property type="evidence" value="ECO:0007669"/>
    <property type="project" value="UniProtKB-UniRule"/>
</dbReference>
<keyword evidence="8" id="KW-1185">Reference proteome</keyword>
<dbReference type="EMBL" id="MU129005">
    <property type="protein sequence ID" value="KAF9511079.1"/>
    <property type="molecule type" value="Genomic_DNA"/>
</dbReference>
<protein>
    <recommendedName>
        <fullName evidence="5">Copper transport protein</fullName>
    </recommendedName>
</protein>
<feature type="transmembrane region" description="Helical" evidence="5">
    <location>
        <begin position="140"/>
        <end position="160"/>
    </location>
</feature>
<keyword evidence="5" id="KW-0186">Copper</keyword>
<reference evidence="7" key="1">
    <citation type="journal article" date="2020" name="Nat. Commun.">
        <title>Large-scale genome sequencing of mycorrhizal fungi provides insights into the early evolution of symbiotic traits.</title>
        <authorList>
            <person name="Miyauchi S."/>
            <person name="Kiss E."/>
            <person name="Kuo A."/>
            <person name="Drula E."/>
            <person name="Kohler A."/>
            <person name="Sanchez-Garcia M."/>
            <person name="Morin E."/>
            <person name="Andreopoulos B."/>
            <person name="Barry K.W."/>
            <person name="Bonito G."/>
            <person name="Buee M."/>
            <person name="Carver A."/>
            <person name="Chen C."/>
            <person name="Cichocki N."/>
            <person name="Clum A."/>
            <person name="Culley D."/>
            <person name="Crous P.W."/>
            <person name="Fauchery L."/>
            <person name="Girlanda M."/>
            <person name="Hayes R.D."/>
            <person name="Keri Z."/>
            <person name="LaButti K."/>
            <person name="Lipzen A."/>
            <person name="Lombard V."/>
            <person name="Magnuson J."/>
            <person name="Maillard F."/>
            <person name="Murat C."/>
            <person name="Nolan M."/>
            <person name="Ohm R.A."/>
            <person name="Pangilinan J."/>
            <person name="Pereira M.F."/>
            <person name="Perotto S."/>
            <person name="Peter M."/>
            <person name="Pfister S."/>
            <person name="Riley R."/>
            <person name="Sitrit Y."/>
            <person name="Stielow J.B."/>
            <person name="Szollosi G."/>
            <person name="Zifcakova L."/>
            <person name="Stursova M."/>
            <person name="Spatafora J.W."/>
            <person name="Tedersoo L."/>
            <person name="Vaario L.M."/>
            <person name="Yamada A."/>
            <person name="Yan M."/>
            <person name="Wang P."/>
            <person name="Xu J."/>
            <person name="Bruns T."/>
            <person name="Baldrian P."/>
            <person name="Vilgalys R."/>
            <person name="Dunand C."/>
            <person name="Henrissat B."/>
            <person name="Grigoriev I.V."/>
            <person name="Hibbett D."/>
            <person name="Nagy L.G."/>
            <person name="Martin F.M."/>
        </authorList>
    </citation>
    <scope>NUCLEOTIDE SEQUENCE</scope>
    <source>
        <strain evidence="7">UP504</strain>
    </source>
</reference>
<evidence type="ECO:0000256" key="4">
    <source>
        <dbReference type="ARBA" id="ARBA00023136"/>
    </source>
</evidence>
<comment type="subcellular location">
    <subcellularLocation>
        <location evidence="1 5">Membrane</location>
        <topology evidence="1 5">Multi-pass membrane protein</topology>
    </subcellularLocation>
</comment>
<comment type="caution">
    <text evidence="7">The sequence shown here is derived from an EMBL/GenBank/DDBJ whole genome shotgun (WGS) entry which is preliminary data.</text>
</comment>
<name>A0A9P6ASU4_9AGAM</name>
<dbReference type="PANTHER" id="PTHR12483">
    <property type="entry name" value="SOLUTE CARRIER FAMILY 31 COPPER TRANSPORTERS"/>
    <property type="match status" value="1"/>
</dbReference>
<dbReference type="InterPro" id="IPR007274">
    <property type="entry name" value="Cop_transporter"/>
</dbReference>